<name>A0A078RCD2_PHOVU</name>
<comment type="caution">
    <text evidence="1">The sequence shown here is derived from an EMBL/GenBank/DDBJ whole genome shotgun (WGS) entry which is preliminary data.</text>
</comment>
<sequence length="602" mass="70123">MKNKEITVSKEANGKIQYLTEILPEIPTNTILYKKLTGLGATYGELKAHRNSIIIEPNKPVISGKCKDPKHGKDNLFGVFDGVYADDIVAYMERSIKQNKYFKILTTPESFHKVQEAFEEMDMDIRYNSFLLFDECHKIVKDSGFRPDITLPMDLFFECEQKALVSATPIEFTDPRFEEQKFQTITIKPTFDYVKGMNLHATNNLLQAAKEVFAGLKGNCFVFCNSTDTIYSLMQQLDLLDESAVFCSEKSVEKLKGLKFENVSDIWDKDIMRRYNWLTSRFYNAVDIELEEKPTILLLTDCYFADYTAFDPNTDTIQCVGRFRNGVSSIHHISNTNRNFMVRSKEELKGRISCWKDVYDMLQNYYDYATTVSAKDAYGTVLTSLPYAEMLDEKGRTKYFKIDNYINTELVKGYYNCPDNLHEAYKNCDAFTINNYSILDYKLGDYERLQRSNKSNSIKEKRKIMVQQLELLGECQTEMEYQFKRDLEQADSFIVEAYNKIGKKEIERLKYNRKKIKEAMIIADYHAKVTGTEVSQMIYNSFETGKWYSRKFIKEEISRIFKLFGIVPKKAVTSHTILDFFHAVESKRKNIKGYQLTMRKGI</sequence>
<gene>
    <name evidence="1" type="ORF">M097_0236</name>
</gene>
<dbReference type="InterPro" id="IPR027417">
    <property type="entry name" value="P-loop_NTPase"/>
</dbReference>
<dbReference type="SUPFAM" id="SSF52540">
    <property type="entry name" value="P-loop containing nucleoside triphosphate hydrolases"/>
    <property type="match status" value="1"/>
</dbReference>
<reference evidence="1 2" key="1">
    <citation type="submission" date="2014-04" db="EMBL/GenBank/DDBJ databases">
        <authorList>
            <person name="Sears C."/>
            <person name="Carroll K."/>
            <person name="Sack B.R."/>
            <person name="Qadri F."/>
            <person name="Myers L.L."/>
            <person name="Chung G.-T."/>
            <person name="Escheverria P."/>
            <person name="Fraser C.M."/>
            <person name="Sadzewicz L."/>
            <person name="Shefchek K.A."/>
            <person name="Tallon L."/>
            <person name="Das S.P."/>
            <person name="Daugherty S."/>
            <person name="Mongodin E.F."/>
        </authorList>
    </citation>
    <scope>NUCLEOTIDE SEQUENCE [LARGE SCALE GENOMIC DNA]</scope>
    <source>
        <strain evidence="2">3775 SL(B) 10 (iv)</strain>
    </source>
</reference>
<evidence type="ECO:0000313" key="2">
    <source>
        <dbReference type="Proteomes" id="UP000028134"/>
    </source>
</evidence>
<evidence type="ECO:0008006" key="3">
    <source>
        <dbReference type="Google" id="ProtNLM"/>
    </source>
</evidence>
<proteinExistence type="predicted"/>
<accession>A0A078RCD2</accession>
<organism evidence="1 2">
    <name type="scientific">Phocaeicola vulgatus str. 3775 SL</name>
    <name type="common">B</name>
    <name type="synonym">iv</name>
    <dbReference type="NCBI Taxonomy" id="1339350"/>
    <lineage>
        <taxon>Bacteria</taxon>
        <taxon>Pseudomonadati</taxon>
        <taxon>Bacteroidota</taxon>
        <taxon>Bacteroidia</taxon>
        <taxon>Bacteroidales</taxon>
        <taxon>Bacteroidaceae</taxon>
        <taxon>Phocaeicola</taxon>
    </lineage>
</organism>
<evidence type="ECO:0000313" key="1">
    <source>
        <dbReference type="EMBL" id="KDS33078.1"/>
    </source>
</evidence>
<dbReference type="RefSeq" id="WP_032944113.1">
    <property type="nucleotide sequence ID" value="NZ_JNHI01000002.1"/>
</dbReference>
<dbReference type="AlphaFoldDB" id="A0A078RCD2"/>
<dbReference type="PATRIC" id="fig|1339350.3.peg.224"/>
<dbReference type="EMBL" id="JNHI01000002">
    <property type="protein sequence ID" value="KDS33078.1"/>
    <property type="molecule type" value="Genomic_DNA"/>
</dbReference>
<protein>
    <recommendedName>
        <fullName evidence="3">Helicase ATP-binding domain-containing protein</fullName>
    </recommendedName>
</protein>
<dbReference type="Proteomes" id="UP000028134">
    <property type="component" value="Unassembled WGS sequence"/>
</dbReference>